<dbReference type="Pfam" id="PF03205">
    <property type="entry name" value="MobB"/>
    <property type="match status" value="1"/>
</dbReference>
<reference evidence="3" key="1">
    <citation type="submission" date="2016-11" db="EMBL/GenBank/DDBJ databases">
        <title>Comparative genomic and phenotypic analysis of Granulibacter bethesdensis clinical isolates from patients with chronic granulomatous disease.</title>
        <authorList>
            <person name="Zarember K.A."/>
            <person name="Porcella S.F."/>
            <person name="Chu J."/>
            <person name="Ding L."/>
            <person name="Dahlstrom E."/>
            <person name="Barbian K."/>
            <person name="Martens C."/>
            <person name="Sykora L."/>
            <person name="Kramer S."/>
            <person name="Pettinato A.M."/>
            <person name="Hong H."/>
            <person name="Wald G."/>
            <person name="Berg L.J."/>
            <person name="Rogge L.S."/>
            <person name="Greenberg D.E."/>
            <person name="Falcone E.L."/>
            <person name="Neves J.F."/>
            <person name="Simoes M.J."/>
            <person name="Casal M."/>
            <person name="Rodriguez-Lopez F.C."/>
            <person name="Zelazny A."/>
            <person name="Gallin J.I."/>
            <person name="Holland S.M."/>
        </authorList>
    </citation>
    <scope>NUCLEOTIDE SEQUENCE [LARGE SCALE GENOMIC DNA]</scope>
    <source>
        <strain evidence="3">NIH9.1</strain>
    </source>
</reference>
<dbReference type="AlphaFoldDB" id="A0AAC9KCC1"/>
<dbReference type="SUPFAM" id="SSF52540">
    <property type="entry name" value="P-loop containing nucleoside triphosphate hydrolases"/>
    <property type="match status" value="1"/>
</dbReference>
<evidence type="ECO:0000313" key="3">
    <source>
        <dbReference type="Proteomes" id="UP000182373"/>
    </source>
</evidence>
<evidence type="ECO:0000313" key="2">
    <source>
        <dbReference type="EMBL" id="APH55404.1"/>
    </source>
</evidence>
<evidence type="ECO:0000259" key="1">
    <source>
        <dbReference type="Pfam" id="PF03205"/>
    </source>
</evidence>
<dbReference type="GO" id="GO:0005525">
    <property type="term" value="F:GTP binding"/>
    <property type="evidence" value="ECO:0007669"/>
    <property type="project" value="InterPro"/>
</dbReference>
<dbReference type="PANTHER" id="PTHR40072">
    <property type="entry name" value="MOLYBDOPTERIN-GUANINE DINUCLEOTIDE BIOSYNTHESIS ADAPTER PROTEIN-RELATED"/>
    <property type="match status" value="1"/>
</dbReference>
<dbReference type="Gene3D" id="3.40.50.300">
    <property type="entry name" value="P-loop containing nucleotide triphosphate hydrolases"/>
    <property type="match status" value="1"/>
</dbReference>
<dbReference type="NCBIfam" id="TIGR00176">
    <property type="entry name" value="mobB"/>
    <property type="match status" value="1"/>
</dbReference>
<proteinExistence type="predicted"/>
<protein>
    <submittedName>
        <fullName evidence="2">Molybdopterin-guanine dinucleotide biosynthesis protein B</fullName>
    </submittedName>
</protein>
<dbReference type="EMBL" id="CP018191">
    <property type="protein sequence ID" value="APH55404.1"/>
    <property type="molecule type" value="Genomic_DNA"/>
</dbReference>
<dbReference type="InterPro" id="IPR004435">
    <property type="entry name" value="MobB_dom"/>
</dbReference>
<name>A0AAC9KCC1_9PROT</name>
<sequence>MGRRRTHIGNRLGLPDGRTAPCFPSNRHHKTGTFLFHTQSHTMTPGTSPDPALAKPKILGIAGWSGSGKTTLLTSLIPRLIASGLRVSTIKHAHHGFDLDRPGKDSWRHREAGAHEVMLMGEARWALLHEPRADEEAPDLDRLVQRMAPVDVILVEGFRTYPHPKIEVYRPVTGKPPLWPDQRDIVAVAASPFPLETQENGMNKPCFLPLDDVQAVANWTIGFLSRYRYVAPA</sequence>
<dbReference type="Proteomes" id="UP000182373">
    <property type="component" value="Chromosome"/>
</dbReference>
<dbReference type="GO" id="GO:0006777">
    <property type="term" value="P:Mo-molybdopterin cofactor biosynthetic process"/>
    <property type="evidence" value="ECO:0007669"/>
    <property type="project" value="InterPro"/>
</dbReference>
<gene>
    <name evidence="2" type="ORF">GbCGDNIH9_2084</name>
</gene>
<dbReference type="InterPro" id="IPR027417">
    <property type="entry name" value="P-loop_NTPase"/>
</dbReference>
<dbReference type="CDD" id="cd03116">
    <property type="entry name" value="MobB"/>
    <property type="match status" value="1"/>
</dbReference>
<accession>A0AAC9KCC1</accession>
<feature type="domain" description="Molybdopterin-guanine dinucleotide biosynthesis protein B (MobB)" evidence="1">
    <location>
        <begin position="58"/>
        <end position="190"/>
    </location>
</feature>
<dbReference type="PANTHER" id="PTHR40072:SF1">
    <property type="entry name" value="MOLYBDOPTERIN-GUANINE DINUCLEOTIDE BIOSYNTHESIS ADAPTER PROTEIN"/>
    <property type="match status" value="1"/>
</dbReference>
<organism evidence="2 3">
    <name type="scientific">Granulibacter bethesdensis</name>
    <dbReference type="NCBI Taxonomy" id="364410"/>
    <lineage>
        <taxon>Bacteria</taxon>
        <taxon>Pseudomonadati</taxon>
        <taxon>Pseudomonadota</taxon>
        <taxon>Alphaproteobacteria</taxon>
        <taxon>Acetobacterales</taxon>
        <taxon>Acetobacteraceae</taxon>
        <taxon>Granulibacter</taxon>
    </lineage>
</organism>
<dbReference type="InterPro" id="IPR052539">
    <property type="entry name" value="MGD_biosynthesis_adapter"/>
</dbReference>